<evidence type="ECO:0000313" key="4">
    <source>
        <dbReference type="Proteomes" id="UP001189429"/>
    </source>
</evidence>
<dbReference type="InterPro" id="IPR035979">
    <property type="entry name" value="RBD_domain_sf"/>
</dbReference>
<dbReference type="Pfam" id="PF04059">
    <property type="entry name" value="RRM_2"/>
    <property type="match status" value="1"/>
</dbReference>
<name>A0ABN9TJF1_9DINO</name>
<dbReference type="Proteomes" id="UP001189429">
    <property type="component" value="Unassembled WGS sequence"/>
</dbReference>
<keyword evidence="4" id="KW-1185">Reference proteome</keyword>
<feature type="region of interest" description="Disordered" evidence="1">
    <location>
        <begin position="197"/>
        <end position="222"/>
    </location>
</feature>
<evidence type="ECO:0000256" key="1">
    <source>
        <dbReference type="SAM" id="MobiDB-lite"/>
    </source>
</evidence>
<dbReference type="SUPFAM" id="SSF54928">
    <property type="entry name" value="RNA-binding domain, RBD"/>
    <property type="match status" value="1"/>
</dbReference>
<feature type="region of interest" description="Disordered" evidence="1">
    <location>
        <begin position="319"/>
        <end position="394"/>
    </location>
</feature>
<feature type="region of interest" description="Disordered" evidence="1">
    <location>
        <begin position="418"/>
        <end position="461"/>
    </location>
</feature>
<evidence type="ECO:0000313" key="3">
    <source>
        <dbReference type="EMBL" id="CAK0845960.1"/>
    </source>
</evidence>
<organism evidence="3 4">
    <name type="scientific">Prorocentrum cordatum</name>
    <dbReference type="NCBI Taxonomy" id="2364126"/>
    <lineage>
        <taxon>Eukaryota</taxon>
        <taxon>Sar</taxon>
        <taxon>Alveolata</taxon>
        <taxon>Dinophyceae</taxon>
        <taxon>Prorocentrales</taxon>
        <taxon>Prorocentraceae</taxon>
        <taxon>Prorocentrum</taxon>
    </lineage>
</organism>
<feature type="compositionally biased region" description="Low complexity" evidence="1">
    <location>
        <begin position="367"/>
        <end position="378"/>
    </location>
</feature>
<gene>
    <name evidence="3" type="ORF">PCOR1329_LOCUS39598</name>
</gene>
<feature type="compositionally biased region" description="Low complexity" evidence="1">
    <location>
        <begin position="319"/>
        <end position="329"/>
    </location>
</feature>
<accession>A0ABN9TJF1</accession>
<protein>
    <recommendedName>
        <fullName evidence="2">Mei2-like C-terminal RNA recognition motif domain-containing protein</fullName>
    </recommendedName>
</protein>
<comment type="caution">
    <text evidence="3">The sequence shown here is derived from an EMBL/GenBank/DDBJ whole genome shotgun (WGS) entry which is preliminary data.</text>
</comment>
<dbReference type="EMBL" id="CAUYUJ010014782">
    <property type="protein sequence ID" value="CAK0845960.1"/>
    <property type="molecule type" value="Genomic_DNA"/>
</dbReference>
<sequence length="461" mass="49013">MASGAMIGKINSPITTLMLRNLPRRYTQEQLLREIQDVVGTTVDYNLLYVPWDSRNNCNVGYAFLNCCDAEGAERCRMIFNGYYFCRSAKQKQCSVFTAHIQGLESNLIHLLTTSMGVLATGGQPDKNMPVIIWQGQRVRFQKVVAALQRADAPVGHRPLAQPCGSAGPLFWSDTALPQERAPWPEATTARRLFASSEGTTAPWPPAPAPEKSAAEGKWESAASTTTPGFVSEASTQGLWSHASLPRCGRYREGDVGEEYSSPDPRMVSNDGHFSLMLAEDALVQRIGAARAERRLALPHASEARAALLERRVAAASSPLLPASSGAPPAAAPPQDPRASPHVPEPPPEARPTSGQPQAGLRRSPGLERGAPARPAGGAVEGEAGGDQARPPTAAADGTRILELGNHLSSRVFEKFFEKHPNDPGGRPTCHAGSGASVGRSDGAGRQVADQGAGSPNIFSL</sequence>
<dbReference type="InterPro" id="IPR007201">
    <property type="entry name" value="Mei2-like_Rrm_C"/>
</dbReference>
<evidence type="ECO:0000259" key="2">
    <source>
        <dbReference type="Pfam" id="PF04059"/>
    </source>
</evidence>
<reference evidence="3" key="1">
    <citation type="submission" date="2023-10" db="EMBL/GenBank/DDBJ databases">
        <authorList>
            <person name="Chen Y."/>
            <person name="Shah S."/>
            <person name="Dougan E. K."/>
            <person name="Thang M."/>
            <person name="Chan C."/>
        </authorList>
    </citation>
    <scope>NUCLEOTIDE SEQUENCE [LARGE SCALE GENOMIC DNA]</scope>
</reference>
<proteinExistence type="predicted"/>
<feature type="domain" description="Mei2-like C-terminal RNA recognition motif" evidence="2">
    <location>
        <begin position="15"/>
        <end position="106"/>
    </location>
</feature>